<name>A0A3M7KV56_AUXPR</name>
<feature type="compositionally biased region" description="Acidic residues" evidence="4">
    <location>
        <begin position="87"/>
        <end position="114"/>
    </location>
</feature>
<feature type="region of interest" description="Disordered" evidence="4">
    <location>
        <begin position="52"/>
        <end position="209"/>
    </location>
</feature>
<protein>
    <recommendedName>
        <fullName evidence="5">Histone chaperone domain-containing protein</fullName>
    </recommendedName>
</protein>
<evidence type="ECO:0000256" key="4">
    <source>
        <dbReference type="SAM" id="MobiDB-lite"/>
    </source>
</evidence>
<evidence type="ECO:0000256" key="3">
    <source>
        <dbReference type="ARBA" id="ARBA00023242"/>
    </source>
</evidence>
<organism evidence="6 7">
    <name type="scientific">Auxenochlorella protothecoides</name>
    <name type="common">Green microalga</name>
    <name type="synonym">Chlorella protothecoides</name>
    <dbReference type="NCBI Taxonomy" id="3075"/>
    <lineage>
        <taxon>Eukaryota</taxon>
        <taxon>Viridiplantae</taxon>
        <taxon>Chlorophyta</taxon>
        <taxon>core chlorophytes</taxon>
        <taxon>Trebouxiophyceae</taxon>
        <taxon>Chlorellales</taxon>
        <taxon>Chlorellaceae</taxon>
        <taxon>Auxenochlorella</taxon>
    </lineage>
</organism>
<keyword evidence="2" id="KW-0143">Chaperone</keyword>
<evidence type="ECO:0000256" key="1">
    <source>
        <dbReference type="ARBA" id="ARBA00004123"/>
    </source>
</evidence>
<gene>
    <name evidence="6" type="ORF">APUTEX25_003174</name>
</gene>
<dbReference type="InterPro" id="IPR019098">
    <property type="entry name" value="Histone_chaperone_domain_CHZ"/>
</dbReference>
<reference evidence="7" key="1">
    <citation type="journal article" date="2018" name="Algal Res.">
        <title>Characterization of plant carbon substrate utilization by Auxenochlorella protothecoides.</title>
        <authorList>
            <person name="Vogler B.W."/>
            <person name="Starkenburg S.R."/>
            <person name="Sudasinghe N."/>
            <person name="Schambach J.Y."/>
            <person name="Rollin J.A."/>
            <person name="Pattathil S."/>
            <person name="Barry A.N."/>
        </authorList>
    </citation>
    <scope>NUCLEOTIDE SEQUENCE [LARGE SCALE GENOMIC DNA]</scope>
    <source>
        <strain evidence="7">UTEX 25</strain>
    </source>
</reference>
<accession>A0A3M7KV56</accession>
<sequence length="371" mass="40712">MCKRATIGIAPSVYVQNKTDAGLQEALVNLLTKHGLSKSSGSDAVEAVARRLAKERDLDGIDTSNIVSGGRRRQPVQAPRTYKAASDSEDSSSSEEDPESDSDESSVSEVEPAEDAVKAPASASAKEPAGKQRRVTPAQNKATAADPSSSSDAASSGDESSESEEMSTSEDEESESSEENKNSNVAGGKAPTPTVVPEKKAKASADAPSKRRIMNWAAKAYFTCARGPDMPIVTARSTEIQRLQPTGEVREMSIKTGCQHKFVIKTLRQRKTDSIIIYRHNPHTGHDEDTRQCPRLSSWVMDKLTELLNGNPRFSTRDLTIVIQNIVRKEMGWPERKKLQPADFLGLLRDFPDRFRTMFWMTMVKSLVENL</sequence>
<dbReference type="AlphaFoldDB" id="A0A3M7KV56"/>
<feature type="non-terminal residue" evidence="6">
    <location>
        <position position="371"/>
    </location>
</feature>
<feature type="compositionally biased region" description="Low complexity" evidence="4">
    <location>
        <begin position="144"/>
        <end position="158"/>
    </location>
</feature>
<evidence type="ECO:0000256" key="2">
    <source>
        <dbReference type="ARBA" id="ARBA00023186"/>
    </source>
</evidence>
<feature type="compositionally biased region" description="Low complexity" evidence="4">
    <location>
        <begin position="118"/>
        <end position="127"/>
    </location>
</feature>
<comment type="caution">
    <text evidence="6">The sequence shown here is derived from an EMBL/GenBank/DDBJ whole genome shotgun (WGS) entry which is preliminary data.</text>
</comment>
<proteinExistence type="predicted"/>
<evidence type="ECO:0000259" key="5">
    <source>
        <dbReference type="Pfam" id="PF09649"/>
    </source>
</evidence>
<keyword evidence="3" id="KW-0539">Nucleus</keyword>
<feature type="compositionally biased region" description="Acidic residues" evidence="4">
    <location>
        <begin position="159"/>
        <end position="177"/>
    </location>
</feature>
<dbReference type="GO" id="GO:0005634">
    <property type="term" value="C:nucleus"/>
    <property type="evidence" value="ECO:0007669"/>
    <property type="project" value="UniProtKB-SubCell"/>
</dbReference>
<dbReference type="EMBL" id="QOKY01000196">
    <property type="protein sequence ID" value="RMZ53640.1"/>
    <property type="molecule type" value="Genomic_DNA"/>
</dbReference>
<evidence type="ECO:0000313" key="6">
    <source>
        <dbReference type="EMBL" id="RMZ53640.1"/>
    </source>
</evidence>
<dbReference type="Proteomes" id="UP000279271">
    <property type="component" value="Unassembled WGS sequence"/>
</dbReference>
<feature type="domain" description="Histone chaperone" evidence="5">
    <location>
        <begin position="55"/>
        <end position="73"/>
    </location>
</feature>
<dbReference type="Pfam" id="PF09649">
    <property type="entry name" value="CHZ"/>
    <property type="match status" value="1"/>
</dbReference>
<evidence type="ECO:0000313" key="7">
    <source>
        <dbReference type="Proteomes" id="UP000279271"/>
    </source>
</evidence>
<comment type="subcellular location">
    <subcellularLocation>
        <location evidence="1">Nucleus</location>
    </subcellularLocation>
</comment>